<comment type="subcellular location">
    <subcellularLocation>
        <location evidence="1 6">Cell membrane</location>
        <topology evidence="1 6">Multi-pass membrane protein</topology>
    </subcellularLocation>
</comment>
<evidence type="ECO:0000256" key="1">
    <source>
        <dbReference type="ARBA" id="ARBA00004651"/>
    </source>
</evidence>
<keyword evidence="5 6" id="KW-0472">Membrane</keyword>
<keyword evidence="6" id="KW-0046">Antibiotic resistance</keyword>
<evidence type="ECO:0000256" key="5">
    <source>
        <dbReference type="ARBA" id="ARBA00023136"/>
    </source>
</evidence>
<feature type="transmembrane region" description="Helical" evidence="6">
    <location>
        <begin position="161"/>
        <end position="181"/>
    </location>
</feature>
<comment type="function">
    <text evidence="6">Catalyzes the transfer of a lysyl group from L-lysyl-tRNA(Lys) to membrane-bound phosphatidylglycerol (PG), which produces lysylphosphatidylglycerol (LPG), a major component of the bacterial membrane with a positive net charge. LPG synthesis contributes to bacterial virulence as it is involved in the resistance mechanism against cationic antimicrobial peptides (CAMP) produces by the host's immune system (defensins, cathelicidins) and by the competing microorganisms.</text>
</comment>
<keyword evidence="4 6" id="KW-1133">Transmembrane helix</keyword>
<dbReference type="Proteomes" id="UP000199428">
    <property type="component" value="Unassembled WGS sequence"/>
</dbReference>
<dbReference type="RefSeq" id="WP_090162468.1">
    <property type="nucleotide sequence ID" value="NZ_FMWK01000006.1"/>
</dbReference>
<evidence type="ECO:0000256" key="2">
    <source>
        <dbReference type="ARBA" id="ARBA00022475"/>
    </source>
</evidence>
<dbReference type="GO" id="GO:0005886">
    <property type="term" value="C:plasma membrane"/>
    <property type="evidence" value="ECO:0007669"/>
    <property type="project" value="UniProtKB-SubCell"/>
</dbReference>
<dbReference type="InterPro" id="IPR022791">
    <property type="entry name" value="L-PG_synthase/AglD"/>
</dbReference>
<comment type="catalytic activity">
    <reaction evidence="6">
        <text>L-lysyl-tRNA(Lys) + a 1,2-diacyl-sn-glycero-3-phospho-(1'-sn-glycerol) = a 1,2-diacyl-sn-glycero-3-phospho-1'-(3'-O-L-lysyl)-sn-glycerol + tRNA(Lys)</text>
        <dbReference type="Rhea" id="RHEA:10668"/>
        <dbReference type="Rhea" id="RHEA-COMP:9696"/>
        <dbReference type="Rhea" id="RHEA-COMP:9697"/>
        <dbReference type="ChEBI" id="CHEBI:64716"/>
        <dbReference type="ChEBI" id="CHEBI:75792"/>
        <dbReference type="ChEBI" id="CHEBI:78442"/>
        <dbReference type="ChEBI" id="CHEBI:78529"/>
        <dbReference type="EC" id="2.3.2.3"/>
    </reaction>
</comment>
<name>A0A1G5RXQ7_PSEXY</name>
<accession>A0A1G5RXQ7</accession>
<comment type="similarity">
    <text evidence="6">Belongs to the LPG synthase family.</text>
</comment>
<dbReference type="GO" id="GO:0006629">
    <property type="term" value="P:lipid metabolic process"/>
    <property type="evidence" value="ECO:0007669"/>
    <property type="project" value="UniProtKB-KW"/>
</dbReference>
<keyword evidence="3 6" id="KW-0812">Transmembrane</keyword>
<organism evidence="7 8">
    <name type="scientific">Pseudobutyrivibrio xylanivorans</name>
    <dbReference type="NCBI Taxonomy" id="185007"/>
    <lineage>
        <taxon>Bacteria</taxon>
        <taxon>Bacillati</taxon>
        <taxon>Bacillota</taxon>
        <taxon>Clostridia</taxon>
        <taxon>Lachnospirales</taxon>
        <taxon>Lachnospiraceae</taxon>
        <taxon>Pseudobutyrivibrio</taxon>
    </lineage>
</organism>
<proteinExistence type="inferred from homology"/>
<feature type="transmembrane region" description="Helical" evidence="6">
    <location>
        <begin position="6"/>
        <end position="27"/>
    </location>
</feature>
<dbReference type="GO" id="GO:0046677">
    <property type="term" value="P:response to antibiotic"/>
    <property type="evidence" value="ECO:0007669"/>
    <property type="project" value="UniProtKB-KW"/>
</dbReference>
<dbReference type="PANTHER" id="PTHR39087">
    <property type="entry name" value="UPF0104 MEMBRANE PROTEIN MJ1595"/>
    <property type="match status" value="1"/>
</dbReference>
<dbReference type="PANTHER" id="PTHR39087:SF2">
    <property type="entry name" value="UPF0104 MEMBRANE PROTEIN MJ1595"/>
    <property type="match status" value="1"/>
</dbReference>
<evidence type="ECO:0000313" key="7">
    <source>
        <dbReference type="EMBL" id="SCZ78892.1"/>
    </source>
</evidence>
<keyword evidence="2" id="KW-1003">Cell membrane</keyword>
<protein>
    <recommendedName>
        <fullName evidence="6">Phosphatidylglycerol lysyltransferase</fullName>
        <ecNumber evidence="6">2.3.2.3</ecNumber>
    </recommendedName>
    <alternativeName>
        <fullName evidence="6">Lysylphosphatidylglycerol synthase</fullName>
    </alternativeName>
</protein>
<sequence length="344" mass="38359">MNKAVAKKIFWMCFTLALSILTIWALLKQNQSMSIEQLFKLIMSADKKWMIAAILSAFSYVIFEAIALCSILNSISHEKSFKRGLLYSTSDVYFSAITPSATGGQPASAFFMIRDGIPGGVTSAALVLNLMMYNAAIVFLGVIAIIIAPRSFFDFKLSSKILIGLGFVGLTLLSLVFLSMLRGGERIFRVIRRFLKFLHSRKVFHRLDSKLERLDKIERDYENCSVMIAGKRGIMIKAFFWNVIQRASQIIVPALVFIATGGDGKLWSLLFSKQCLITIGYNYVPIPGALGIADYLMIDGFSSIMSKDMAFNLDMISRGLTFYVCVTISGLITLIGYLKGRKKK</sequence>
<dbReference type="NCBIfam" id="TIGR00374">
    <property type="entry name" value="flippase-like domain"/>
    <property type="match status" value="1"/>
</dbReference>
<dbReference type="EMBL" id="FMWK01000006">
    <property type="protein sequence ID" value="SCZ78892.1"/>
    <property type="molecule type" value="Genomic_DNA"/>
</dbReference>
<feature type="transmembrane region" description="Helical" evidence="6">
    <location>
        <begin position="239"/>
        <end position="260"/>
    </location>
</feature>
<gene>
    <name evidence="6" type="primary">mprF</name>
    <name evidence="7" type="ORF">SAMN02910350_01501</name>
</gene>
<keyword evidence="6" id="KW-0808">Transferase</keyword>
<dbReference type="Pfam" id="PF03706">
    <property type="entry name" value="LPG_synthase_TM"/>
    <property type="match status" value="1"/>
</dbReference>
<feature type="transmembrane region" description="Helical" evidence="6">
    <location>
        <begin position="320"/>
        <end position="338"/>
    </location>
</feature>
<dbReference type="AlphaFoldDB" id="A0A1G5RXQ7"/>
<reference evidence="7 8" key="1">
    <citation type="submission" date="2016-10" db="EMBL/GenBank/DDBJ databases">
        <authorList>
            <person name="de Groot N.N."/>
        </authorList>
    </citation>
    <scope>NUCLEOTIDE SEQUENCE [LARGE SCALE GENOMIC DNA]</scope>
    <source>
        <strain evidence="7 8">DSM 10317</strain>
    </source>
</reference>
<dbReference type="GO" id="GO:0050071">
    <property type="term" value="F:phosphatidylglycerol lysyltransferase activity"/>
    <property type="evidence" value="ECO:0007669"/>
    <property type="project" value="UniProtKB-EC"/>
</dbReference>
<evidence type="ECO:0000256" key="6">
    <source>
        <dbReference type="RuleBase" id="RU363042"/>
    </source>
</evidence>
<feature type="transmembrane region" description="Helical" evidence="6">
    <location>
        <begin position="48"/>
        <end position="73"/>
    </location>
</feature>
<evidence type="ECO:0000256" key="3">
    <source>
        <dbReference type="ARBA" id="ARBA00022692"/>
    </source>
</evidence>
<keyword evidence="6" id="KW-0443">Lipid metabolism</keyword>
<feature type="transmembrane region" description="Helical" evidence="6">
    <location>
        <begin position="125"/>
        <end position="149"/>
    </location>
</feature>
<evidence type="ECO:0000313" key="8">
    <source>
        <dbReference type="Proteomes" id="UP000199428"/>
    </source>
</evidence>
<dbReference type="EC" id="2.3.2.3" evidence="6"/>
<evidence type="ECO:0000256" key="4">
    <source>
        <dbReference type="ARBA" id="ARBA00022989"/>
    </source>
</evidence>